<dbReference type="AlphaFoldDB" id="A0A1D1VI19"/>
<accession>A0A1D1VI19</accession>
<dbReference type="Proteomes" id="UP000186922">
    <property type="component" value="Unassembled WGS sequence"/>
</dbReference>
<sequence>MVQTNTITATAMTTRISIQLQTGTYRRRGTDHGSKTLCCALGTAEEVFTGGAIRAGCVLVAWYYREGPKAADHLKNTELAINA</sequence>
<dbReference type="EMBL" id="BDGG01000004">
    <property type="protein sequence ID" value="GAU98553.1"/>
    <property type="molecule type" value="Genomic_DNA"/>
</dbReference>
<keyword evidence="2" id="KW-1185">Reference proteome</keyword>
<comment type="caution">
    <text evidence="1">The sequence shown here is derived from an EMBL/GenBank/DDBJ whole genome shotgun (WGS) entry which is preliminary data.</text>
</comment>
<gene>
    <name evidence="1" type="primary">RvY_09683-1</name>
    <name evidence="1" type="synonym">RvY_09683.1</name>
    <name evidence="1" type="ORF">RvY_09683</name>
</gene>
<reference evidence="1 2" key="1">
    <citation type="journal article" date="2016" name="Nat. Commun.">
        <title>Extremotolerant tardigrade genome and improved radiotolerance of human cultured cells by tardigrade-unique protein.</title>
        <authorList>
            <person name="Hashimoto T."/>
            <person name="Horikawa D.D."/>
            <person name="Saito Y."/>
            <person name="Kuwahara H."/>
            <person name="Kozuka-Hata H."/>
            <person name="Shin-I T."/>
            <person name="Minakuchi Y."/>
            <person name="Ohishi K."/>
            <person name="Motoyama A."/>
            <person name="Aizu T."/>
            <person name="Enomoto A."/>
            <person name="Kondo K."/>
            <person name="Tanaka S."/>
            <person name="Hara Y."/>
            <person name="Koshikawa S."/>
            <person name="Sagara H."/>
            <person name="Miura T."/>
            <person name="Yokobori S."/>
            <person name="Miyagawa K."/>
            <person name="Suzuki Y."/>
            <person name="Kubo T."/>
            <person name="Oyama M."/>
            <person name="Kohara Y."/>
            <person name="Fujiyama A."/>
            <person name="Arakawa K."/>
            <person name="Katayama T."/>
            <person name="Toyoda A."/>
            <person name="Kunieda T."/>
        </authorList>
    </citation>
    <scope>NUCLEOTIDE SEQUENCE [LARGE SCALE GENOMIC DNA]</scope>
    <source>
        <strain evidence="1 2">YOKOZUNA-1</strain>
    </source>
</reference>
<protein>
    <submittedName>
        <fullName evidence="1">Uncharacterized protein</fullName>
    </submittedName>
</protein>
<name>A0A1D1VI19_RAMVA</name>
<evidence type="ECO:0000313" key="2">
    <source>
        <dbReference type="Proteomes" id="UP000186922"/>
    </source>
</evidence>
<proteinExistence type="predicted"/>
<organism evidence="1 2">
    <name type="scientific">Ramazzottius varieornatus</name>
    <name type="common">Water bear</name>
    <name type="synonym">Tardigrade</name>
    <dbReference type="NCBI Taxonomy" id="947166"/>
    <lineage>
        <taxon>Eukaryota</taxon>
        <taxon>Metazoa</taxon>
        <taxon>Ecdysozoa</taxon>
        <taxon>Tardigrada</taxon>
        <taxon>Eutardigrada</taxon>
        <taxon>Parachela</taxon>
        <taxon>Hypsibioidea</taxon>
        <taxon>Ramazzottiidae</taxon>
        <taxon>Ramazzottius</taxon>
    </lineage>
</organism>
<evidence type="ECO:0000313" key="1">
    <source>
        <dbReference type="EMBL" id="GAU98553.1"/>
    </source>
</evidence>